<sequence>MPEILLRYVEGAGVALYRHEASQAAELLAPRRDLYDYSGGFSWGYGGPGPVNLSHAIVGKVFEFDGFRKSICRKHARILLHEVIVKLKPECEYDLPVEALKELLTQ</sequence>
<reference evidence="1 2" key="1">
    <citation type="submission" date="2022-05" db="EMBL/GenBank/DDBJ databases">
        <title>Luteimonas sp. SX5, whole genome shotgun sequencing project.</title>
        <authorList>
            <person name="Zhao G."/>
            <person name="Shen L."/>
        </authorList>
    </citation>
    <scope>NUCLEOTIDE SEQUENCE [LARGE SCALE GENOMIC DNA]</scope>
    <source>
        <strain evidence="1 2">SX5</strain>
    </source>
</reference>
<dbReference type="InterPro" id="IPR046164">
    <property type="entry name" value="DUF6166"/>
</dbReference>
<name>A0ABT0MFP8_9GAMM</name>
<dbReference type="EMBL" id="JAMBEP010000001">
    <property type="protein sequence ID" value="MCL1633699.1"/>
    <property type="molecule type" value="Genomic_DNA"/>
</dbReference>
<dbReference type="Pfam" id="PF19663">
    <property type="entry name" value="DUF6166"/>
    <property type="match status" value="1"/>
</dbReference>
<accession>A0ABT0MFP8</accession>
<comment type="caution">
    <text evidence="1">The sequence shown here is derived from an EMBL/GenBank/DDBJ whole genome shotgun (WGS) entry which is preliminary data.</text>
</comment>
<proteinExistence type="predicted"/>
<dbReference type="RefSeq" id="WP_249471203.1">
    <property type="nucleotide sequence ID" value="NZ_JAMBEP010000001.1"/>
</dbReference>
<organism evidence="1 2">
    <name type="scientific">Luteimonas galliterrae</name>
    <dbReference type="NCBI Taxonomy" id="2940486"/>
    <lineage>
        <taxon>Bacteria</taxon>
        <taxon>Pseudomonadati</taxon>
        <taxon>Pseudomonadota</taxon>
        <taxon>Gammaproteobacteria</taxon>
        <taxon>Lysobacterales</taxon>
        <taxon>Lysobacteraceae</taxon>
        <taxon>Luteimonas</taxon>
    </lineage>
</organism>
<protein>
    <submittedName>
        <fullName evidence="1">Uncharacterized protein</fullName>
    </submittedName>
</protein>
<keyword evidence="2" id="KW-1185">Reference proteome</keyword>
<gene>
    <name evidence="1" type="ORF">M2650_03450</name>
</gene>
<evidence type="ECO:0000313" key="2">
    <source>
        <dbReference type="Proteomes" id="UP001431217"/>
    </source>
</evidence>
<evidence type="ECO:0000313" key="1">
    <source>
        <dbReference type="EMBL" id="MCL1633699.1"/>
    </source>
</evidence>
<dbReference type="Proteomes" id="UP001431217">
    <property type="component" value="Unassembled WGS sequence"/>
</dbReference>